<accession>A0A9D4N7W4</accession>
<dbReference type="Proteomes" id="UP000828390">
    <property type="component" value="Unassembled WGS sequence"/>
</dbReference>
<sequence length="79" mass="8736">MALRIGIIIAVVAVLDIHMDRNHVGNIIPSNSLQYKYLFNPRPVFTKLLKAPCRSGDGVRLAIGRSLVRCPLISHIDST</sequence>
<keyword evidence="1" id="KW-0732">Signal</keyword>
<reference evidence="2" key="1">
    <citation type="journal article" date="2019" name="bioRxiv">
        <title>The Genome of the Zebra Mussel, Dreissena polymorpha: A Resource for Invasive Species Research.</title>
        <authorList>
            <person name="McCartney M.A."/>
            <person name="Auch B."/>
            <person name="Kono T."/>
            <person name="Mallez S."/>
            <person name="Zhang Y."/>
            <person name="Obille A."/>
            <person name="Becker A."/>
            <person name="Abrahante J.E."/>
            <person name="Garbe J."/>
            <person name="Badalamenti J.P."/>
            <person name="Herman A."/>
            <person name="Mangelson H."/>
            <person name="Liachko I."/>
            <person name="Sullivan S."/>
            <person name="Sone E.D."/>
            <person name="Koren S."/>
            <person name="Silverstein K.A.T."/>
            <person name="Beckman K.B."/>
            <person name="Gohl D.M."/>
        </authorList>
    </citation>
    <scope>NUCLEOTIDE SEQUENCE</scope>
    <source>
        <strain evidence="2">Duluth1</strain>
        <tissue evidence="2">Whole animal</tissue>
    </source>
</reference>
<reference evidence="2" key="2">
    <citation type="submission" date="2020-11" db="EMBL/GenBank/DDBJ databases">
        <authorList>
            <person name="McCartney M.A."/>
            <person name="Auch B."/>
            <person name="Kono T."/>
            <person name="Mallez S."/>
            <person name="Becker A."/>
            <person name="Gohl D.M."/>
            <person name="Silverstein K.A.T."/>
            <person name="Koren S."/>
            <person name="Bechman K.B."/>
            <person name="Herman A."/>
            <person name="Abrahante J.E."/>
            <person name="Garbe J."/>
        </authorList>
    </citation>
    <scope>NUCLEOTIDE SEQUENCE</scope>
    <source>
        <strain evidence="2">Duluth1</strain>
        <tissue evidence="2">Whole animal</tissue>
    </source>
</reference>
<organism evidence="2 3">
    <name type="scientific">Dreissena polymorpha</name>
    <name type="common">Zebra mussel</name>
    <name type="synonym">Mytilus polymorpha</name>
    <dbReference type="NCBI Taxonomy" id="45954"/>
    <lineage>
        <taxon>Eukaryota</taxon>
        <taxon>Metazoa</taxon>
        <taxon>Spiralia</taxon>
        <taxon>Lophotrochozoa</taxon>
        <taxon>Mollusca</taxon>
        <taxon>Bivalvia</taxon>
        <taxon>Autobranchia</taxon>
        <taxon>Heteroconchia</taxon>
        <taxon>Euheterodonta</taxon>
        <taxon>Imparidentia</taxon>
        <taxon>Neoheterodontei</taxon>
        <taxon>Myida</taxon>
        <taxon>Dreissenoidea</taxon>
        <taxon>Dreissenidae</taxon>
        <taxon>Dreissena</taxon>
    </lineage>
</organism>
<dbReference type="EMBL" id="JAIWYP010000001">
    <property type="protein sequence ID" value="KAH3888342.1"/>
    <property type="molecule type" value="Genomic_DNA"/>
</dbReference>
<evidence type="ECO:0000313" key="3">
    <source>
        <dbReference type="Proteomes" id="UP000828390"/>
    </source>
</evidence>
<evidence type="ECO:0000313" key="2">
    <source>
        <dbReference type="EMBL" id="KAH3888342.1"/>
    </source>
</evidence>
<keyword evidence="3" id="KW-1185">Reference proteome</keyword>
<feature type="chain" id="PRO_5039678836" description="Secreted protein" evidence="1">
    <location>
        <begin position="17"/>
        <end position="79"/>
    </location>
</feature>
<dbReference type="AlphaFoldDB" id="A0A9D4N7W4"/>
<feature type="signal peptide" evidence="1">
    <location>
        <begin position="1"/>
        <end position="16"/>
    </location>
</feature>
<gene>
    <name evidence="2" type="ORF">DPMN_012375</name>
</gene>
<proteinExistence type="predicted"/>
<comment type="caution">
    <text evidence="2">The sequence shown here is derived from an EMBL/GenBank/DDBJ whole genome shotgun (WGS) entry which is preliminary data.</text>
</comment>
<protein>
    <recommendedName>
        <fullName evidence="4">Secreted protein</fullName>
    </recommendedName>
</protein>
<evidence type="ECO:0008006" key="4">
    <source>
        <dbReference type="Google" id="ProtNLM"/>
    </source>
</evidence>
<evidence type="ECO:0000256" key="1">
    <source>
        <dbReference type="SAM" id="SignalP"/>
    </source>
</evidence>
<name>A0A9D4N7W4_DREPO</name>